<proteinExistence type="predicted"/>
<sequence>MKFGFIGAGVVAQTIARHILPFGHEVLISNSRGPATLAMVVRNLGRGASAGTPQQAAEQDVVVLSVEWHMSRTLSHQSRTGPAVP</sequence>
<dbReference type="AlphaFoldDB" id="A0A840C0Y5"/>
<dbReference type="SUPFAM" id="SSF51735">
    <property type="entry name" value="NAD(P)-binding Rossmann-fold domains"/>
    <property type="match status" value="1"/>
</dbReference>
<gene>
    <name evidence="2" type="ORF">GGR16_004542</name>
</gene>
<organism evidence="2 3">
    <name type="scientific">Chelatococcus caeni</name>
    <dbReference type="NCBI Taxonomy" id="1348468"/>
    <lineage>
        <taxon>Bacteria</taxon>
        <taxon>Pseudomonadati</taxon>
        <taxon>Pseudomonadota</taxon>
        <taxon>Alphaproteobacteria</taxon>
        <taxon>Hyphomicrobiales</taxon>
        <taxon>Chelatococcaceae</taxon>
        <taxon>Chelatococcus</taxon>
    </lineage>
</organism>
<evidence type="ECO:0000259" key="1">
    <source>
        <dbReference type="Pfam" id="PF03807"/>
    </source>
</evidence>
<accession>A0A840C0Y5</accession>
<dbReference type="Pfam" id="PF03807">
    <property type="entry name" value="F420_oxidored"/>
    <property type="match status" value="1"/>
</dbReference>
<dbReference type="InterPro" id="IPR028939">
    <property type="entry name" value="P5C_Rdtase_cat_N"/>
</dbReference>
<dbReference type="InterPro" id="IPR036291">
    <property type="entry name" value="NAD(P)-bd_dom_sf"/>
</dbReference>
<evidence type="ECO:0000313" key="2">
    <source>
        <dbReference type="EMBL" id="MBB4019491.1"/>
    </source>
</evidence>
<reference evidence="2 3" key="1">
    <citation type="submission" date="2020-08" db="EMBL/GenBank/DDBJ databases">
        <title>Genomic Encyclopedia of Type Strains, Phase IV (KMG-IV): sequencing the most valuable type-strain genomes for metagenomic binning, comparative biology and taxonomic classification.</title>
        <authorList>
            <person name="Goeker M."/>
        </authorList>
    </citation>
    <scope>NUCLEOTIDE SEQUENCE [LARGE SCALE GENOMIC DNA]</scope>
    <source>
        <strain evidence="2 3">DSM 103737</strain>
    </source>
</reference>
<dbReference type="Gene3D" id="3.40.50.720">
    <property type="entry name" value="NAD(P)-binding Rossmann-like Domain"/>
    <property type="match status" value="1"/>
</dbReference>
<protein>
    <submittedName>
        <fullName evidence="2">Putative dinucleotide-binding enzyme</fullName>
    </submittedName>
</protein>
<keyword evidence="3" id="KW-1185">Reference proteome</keyword>
<comment type="caution">
    <text evidence="2">The sequence shown here is derived from an EMBL/GenBank/DDBJ whole genome shotgun (WGS) entry which is preliminary data.</text>
</comment>
<dbReference type="EMBL" id="JACIEN010000007">
    <property type="protein sequence ID" value="MBB4019491.1"/>
    <property type="molecule type" value="Genomic_DNA"/>
</dbReference>
<dbReference type="Proteomes" id="UP000577362">
    <property type="component" value="Unassembled WGS sequence"/>
</dbReference>
<name>A0A840C0Y5_9HYPH</name>
<feature type="domain" description="Pyrroline-5-carboxylate reductase catalytic N-terminal" evidence="1">
    <location>
        <begin position="2"/>
        <end position="74"/>
    </location>
</feature>
<evidence type="ECO:0000313" key="3">
    <source>
        <dbReference type="Proteomes" id="UP000577362"/>
    </source>
</evidence>